<dbReference type="InterPro" id="IPR045055">
    <property type="entry name" value="DNA2/NAM7-like"/>
</dbReference>
<evidence type="ECO:0000256" key="1">
    <source>
        <dbReference type="SAM" id="MobiDB-lite"/>
    </source>
</evidence>
<reference evidence="5" key="1">
    <citation type="submission" date="2016-10" db="EMBL/GenBank/DDBJ databases">
        <authorList>
            <person name="Beylefeld A."/>
            <person name="Abolnik C."/>
        </authorList>
    </citation>
    <scope>NUCLEOTIDE SEQUENCE [LARGE SCALE GENOMIC DNA]</scope>
    <source>
        <strain evidence="5">B359_6</strain>
    </source>
</reference>
<dbReference type="InterPro" id="IPR027417">
    <property type="entry name" value="P-loop_NTPase"/>
</dbReference>
<dbReference type="Proteomes" id="UP000184322">
    <property type="component" value="Chromosome"/>
</dbReference>
<feature type="domain" description="DNA2/NAM7 helicase helicase" evidence="2">
    <location>
        <begin position="318"/>
        <end position="676"/>
    </location>
</feature>
<evidence type="ECO:0000259" key="3">
    <source>
        <dbReference type="Pfam" id="PF13087"/>
    </source>
</evidence>
<dbReference type="EMBL" id="CP017813">
    <property type="protein sequence ID" value="APJ38732.1"/>
    <property type="molecule type" value="Genomic_DNA"/>
</dbReference>
<dbReference type="KEGG" id="mpul:BLA55_03670"/>
<evidence type="ECO:0000313" key="5">
    <source>
        <dbReference type="Proteomes" id="UP000184322"/>
    </source>
</evidence>
<dbReference type="RefSeq" id="WP_073372733.1">
    <property type="nucleotide sequence ID" value="NZ_CP017813.1"/>
</dbReference>
<dbReference type="Pfam" id="PF13086">
    <property type="entry name" value="AAA_11"/>
    <property type="match status" value="1"/>
</dbReference>
<feature type="region of interest" description="Disordered" evidence="1">
    <location>
        <begin position="1083"/>
        <end position="1129"/>
    </location>
</feature>
<sequence>MFNADEGRYKVILDNLLEITPNDATVFTTINNKYFFDFYKFFGKNAFSFIYGSKGFKFPLLEVNLLQLLSQMETAQTYEEVLHLLHENDQDISDGAKVQLRNNFEATKSKIIEKIRVDFQKSTLKWKLLLNRAREINDEINIWPLHLGFLYVSLVIDDKTFYAPMFFKEVVIEFENGRPFLLSNGDIKVNEKLIFILNNAGFNIHFDFDYSTKSISELVHYLAKIWGQTFKIPQSIQGPFQRFRSEDIKNLTLNFHPGITLGIFLPSGGYARNRMKEIIEKNEIDNIFDIEFNKNIYKYRIKNTIFDPSVGLFKITPTNYSQDKAIVSALGQNTIIWGPPGTGKSQTIVNLLANILVYGKTGIVASQKKAALEVIRKRMSDLRMFCLFILTSKDMRKKSFYKPIKEYLNFLEYFEESYSIKPIKVIRDDERRWVDKVAEIAENPKYSEILEAYFYLYNNLDKLTNDDIDYILTLPANIIYPYTPINNNIYKSIMRANRVNLWHYFKNYKNLRTIALQIERNLNDFKGSLAELVIKFRNLDPSDIAWLREFLELLPEMESDEKTDIQIIKNIVGERVFNKVNNFSPEKRKLYSEFAASVRIGNLEPYKFIKRYSSLIKELFPIIIATPDTDLSAWHKEEFDYAIMDESSQIFIEKGLPILYLAKTKVLAGDEKQMKPSNWFRVRTTDDSIFGNVESLLDYAHSLGVYSILLDKNYRSNHAALMTFSSKYFYESSLDVIDSAHKANSEAIEVIEVNGAWEDNRNVVEAEVAIDIVDLNLNKYKKIILLAFNAKQCDYITNLIYQNYSHLEEALEEGRLMIRNIENIQGDEADLVVATIAYDKNSKIHSTYVGRPGGMNALNVAISRAKDKMVIIKTIKSSDINNYHNSADTKLFREWLLFLEKTNNERRELLKTSVNRYKPKAPLKINSNLVAEVKSVIGEIIKPYMNVKMVENYPVGTIYIDLVVLVDNKPYKCFLFDNFSYANDYEAYVLFKDYFKFLKSKHYDTKILNDVIWLRDKKTILDWFSASQIQEFSGVEFAAENEEPEDLFEKEEFLEDVEVKDSETLTKEWKIFLDDQDKEAELAKEKAKTQAKTTKKTTTTSANNKKKSSANSKSKNSSSNKSKTTNKKQ</sequence>
<dbReference type="GO" id="GO:0004519">
    <property type="term" value="F:endonuclease activity"/>
    <property type="evidence" value="ECO:0007669"/>
    <property type="project" value="UniProtKB-KW"/>
</dbReference>
<dbReference type="AlphaFoldDB" id="A0A1L4FT28"/>
<keyword evidence="4" id="KW-0255">Endonuclease</keyword>
<feature type="domain" description="DNA2/NAM7 helicase-like C-terminal" evidence="3">
    <location>
        <begin position="694"/>
        <end position="872"/>
    </location>
</feature>
<dbReference type="Pfam" id="PF13087">
    <property type="entry name" value="AAA_12"/>
    <property type="match status" value="1"/>
</dbReference>
<name>A0A1L4FT28_9BACT</name>
<gene>
    <name evidence="4" type="ORF">BLA55_03670</name>
</gene>
<keyword evidence="5" id="KW-1185">Reference proteome</keyword>
<protein>
    <submittedName>
        <fullName evidence="4">Endonuclease</fullName>
    </submittedName>
</protein>
<organism evidence="4 5">
    <name type="scientific">Mycoplasmopsis pullorum</name>
    <dbReference type="NCBI Taxonomy" id="48003"/>
    <lineage>
        <taxon>Bacteria</taxon>
        <taxon>Bacillati</taxon>
        <taxon>Mycoplasmatota</taxon>
        <taxon>Mycoplasmoidales</taxon>
        <taxon>Metamycoplasmataceae</taxon>
        <taxon>Mycoplasmopsis</taxon>
    </lineage>
</organism>
<dbReference type="PANTHER" id="PTHR10887">
    <property type="entry name" value="DNA2/NAM7 HELICASE FAMILY"/>
    <property type="match status" value="1"/>
</dbReference>
<feature type="compositionally biased region" description="Low complexity" evidence="1">
    <location>
        <begin position="1090"/>
        <end position="1123"/>
    </location>
</feature>
<dbReference type="Gene3D" id="3.40.50.300">
    <property type="entry name" value="P-loop containing nucleotide triphosphate hydrolases"/>
    <property type="match status" value="2"/>
</dbReference>
<keyword evidence="4" id="KW-0540">Nuclease</keyword>
<dbReference type="InterPro" id="IPR047187">
    <property type="entry name" value="SF1_C_Upf1"/>
</dbReference>
<dbReference type="STRING" id="48003.BLA55_03670"/>
<dbReference type="OrthoDB" id="9757917at2"/>
<dbReference type="PANTHER" id="PTHR10887:SF495">
    <property type="entry name" value="HELICASE SENATAXIN ISOFORM X1-RELATED"/>
    <property type="match status" value="1"/>
</dbReference>
<accession>A0A1L4FT28</accession>
<dbReference type="InterPro" id="IPR041677">
    <property type="entry name" value="DNA2/NAM7_AAA_11"/>
</dbReference>
<keyword evidence="4" id="KW-0378">Hydrolase</keyword>
<dbReference type="SUPFAM" id="SSF52540">
    <property type="entry name" value="P-loop containing nucleoside triphosphate hydrolases"/>
    <property type="match status" value="1"/>
</dbReference>
<dbReference type="InterPro" id="IPR041679">
    <property type="entry name" value="DNA2/NAM7-like_C"/>
</dbReference>
<dbReference type="CDD" id="cd18808">
    <property type="entry name" value="SF1_C_Upf1"/>
    <property type="match status" value="1"/>
</dbReference>
<evidence type="ECO:0000259" key="2">
    <source>
        <dbReference type="Pfam" id="PF13086"/>
    </source>
</evidence>
<proteinExistence type="predicted"/>
<evidence type="ECO:0000313" key="4">
    <source>
        <dbReference type="EMBL" id="APJ38732.1"/>
    </source>
</evidence>
<dbReference type="GO" id="GO:0004386">
    <property type="term" value="F:helicase activity"/>
    <property type="evidence" value="ECO:0007669"/>
    <property type="project" value="InterPro"/>
</dbReference>